<dbReference type="Gene3D" id="3.90.1150.10">
    <property type="entry name" value="Aspartate Aminotransferase, domain 1"/>
    <property type="match status" value="1"/>
</dbReference>
<dbReference type="SUPFAM" id="SSF53383">
    <property type="entry name" value="PLP-dependent transferases"/>
    <property type="match status" value="1"/>
</dbReference>
<evidence type="ECO:0000256" key="1">
    <source>
        <dbReference type="ARBA" id="ARBA00001933"/>
    </source>
</evidence>
<dbReference type="PANTHER" id="PTHR43586:SF15">
    <property type="entry name" value="BLR3095 PROTEIN"/>
    <property type="match status" value="1"/>
</dbReference>
<dbReference type="Proteomes" id="UP000035068">
    <property type="component" value="Unassembled WGS sequence"/>
</dbReference>
<evidence type="ECO:0000313" key="7">
    <source>
        <dbReference type="Proteomes" id="UP000035068"/>
    </source>
</evidence>
<dbReference type="InterPro" id="IPR020578">
    <property type="entry name" value="Aminotrans_V_PyrdxlP_BS"/>
</dbReference>
<evidence type="ECO:0000256" key="2">
    <source>
        <dbReference type="ARBA" id="ARBA00022898"/>
    </source>
</evidence>
<keyword evidence="2" id="KW-0663">Pyridoxal phosphate</keyword>
<sequence>MKTESWRDLFPVTRSQTFFNHAAMAPPSLRVVEAMHAFMTECAQEASLHYGAWGRRLHGVREKAATLVGGRASDLAFTGNTSFGLSLVAQSFPWQAGDAVLVPVPDFPSNVYPWQNLERRGVEMIEVPRRKGRLTREDFERVLTSRTRMLTLSSVDYASGYAADLQDIGTWCREKGLVFVVDAIQSLGVLPLDVQRMGIHALAAGAHKWLLGPMGTGLLYVAPQLRQVLQPALAGWKSVVDPENFALHFQVHEDASVFEPGTLNQAGIFGLEAALDLLAEVGREEIRARVFAVCDQLVAGLRDRGLQVTSSLEAQERSGLVFFEAPGQAEKLFRSLLAKGVMLSLRNGRLRLSPHFYNNEEDVAGFFRALDKSR</sequence>
<protein>
    <recommendedName>
        <fullName evidence="5">Aminotransferase class V domain-containing protein</fullName>
    </recommendedName>
</protein>
<organism evidence="6 7">
    <name type="scientific">Geoalkalibacter ferrihydriticus DSM 17813</name>
    <dbReference type="NCBI Taxonomy" id="1121915"/>
    <lineage>
        <taxon>Bacteria</taxon>
        <taxon>Pseudomonadati</taxon>
        <taxon>Thermodesulfobacteriota</taxon>
        <taxon>Desulfuromonadia</taxon>
        <taxon>Desulfuromonadales</taxon>
        <taxon>Geoalkalibacteraceae</taxon>
        <taxon>Geoalkalibacter</taxon>
    </lineage>
</organism>
<dbReference type="EMBL" id="JWJD01000001">
    <property type="protein sequence ID" value="KIH78034.1"/>
    <property type="molecule type" value="Genomic_DNA"/>
</dbReference>
<dbReference type="Gene3D" id="3.40.640.10">
    <property type="entry name" value="Type I PLP-dependent aspartate aminotransferase-like (Major domain)"/>
    <property type="match status" value="1"/>
</dbReference>
<dbReference type="AlphaFoldDB" id="A0A0C2DX47"/>
<feature type="domain" description="Aminotransferase class V" evidence="5">
    <location>
        <begin position="18"/>
        <end position="349"/>
    </location>
</feature>
<dbReference type="PANTHER" id="PTHR43586">
    <property type="entry name" value="CYSTEINE DESULFURASE"/>
    <property type="match status" value="1"/>
</dbReference>
<dbReference type="Pfam" id="PF00266">
    <property type="entry name" value="Aminotran_5"/>
    <property type="match status" value="1"/>
</dbReference>
<name>A0A0C2DX47_9BACT</name>
<evidence type="ECO:0000313" key="6">
    <source>
        <dbReference type="EMBL" id="KIH78034.1"/>
    </source>
</evidence>
<keyword evidence="7" id="KW-1185">Reference proteome</keyword>
<evidence type="ECO:0000256" key="3">
    <source>
        <dbReference type="RuleBase" id="RU004075"/>
    </source>
</evidence>
<dbReference type="RefSeq" id="WP_040096751.1">
    <property type="nucleotide sequence ID" value="NZ_JWJD01000001.1"/>
</dbReference>
<accession>A0A0C2DX47</accession>
<proteinExistence type="inferred from homology"/>
<dbReference type="InterPro" id="IPR015424">
    <property type="entry name" value="PyrdxlP-dep_Trfase"/>
</dbReference>
<gene>
    <name evidence="6" type="ORF">GFER_05430</name>
</gene>
<dbReference type="PROSITE" id="PS00595">
    <property type="entry name" value="AA_TRANSFER_CLASS_5"/>
    <property type="match status" value="1"/>
</dbReference>
<dbReference type="InterPro" id="IPR015422">
    <property type="entry name" value="PyrdxlP-dep_Trfase_small"/>
</dbReference>
<evidence type="ECO:0000256" key="4">
    <source>
        <dbReference type="RuleBase" id="RU004504"/>
    </source>
</evidence>
<evidence type="ECO:0000259" key="5">
    <source>
        <dbReference type="Pfam" id="PF00266"/>
    </source>
</evidence>
<comment type="similarity">
    <text evidence="3">Belongs to the class-V pyridoxal-phosphate-dependent aminotransferase family.</text>
</comment>
<dbReference type="InterPro" id="IPR000192">
    <property type="entry name" value="Aminotrans_V_dom"/>
</dbReference>
<dbReference type="InterPro" id="IPR015421">
    <property type="entry name" value="PyrdxlP-dep_Trfase_major"/>
</dbReference>
<comment type="caution">
    <text evidence="6">The sequence shown here is derived from an EMBL/GenBank/DDBJ whole genome shotgun (WGS) entry which is preliminary data.</text>
</comment>
<comment type="cofactor">
    <cofactor evidence="1 4">
        <name>pyridoxal 5'-phosphate</name>
        <dbReference type="ChEBI" id="CHEBI:597326"/>
    </cofactor>
</comment>
<reference evidence="6 7" key="1">
    <citation type="submission" date="2014-12" db="EMBL/GenBank/DDBJ databases">
        <title>Genomes of Geoalkalibacter ferrihydriticus and Geoalkalibacter subterraneus, two haloalkaliphilic metal-reducing members of the Geobacteraceae.</title>
        <authorList>
            <person name="Badalamenti J.P."/>
            <person name="Torres C.I."/>
            <person name="Krajmalnik-Brown R."/>
            <person name="Bond D.R."/>
        </authorList>
    </citation>
    <scope>NUCLEOTIDE SEQUENCE [LARGE SCALE GENOMIC DNA]</scope>
    <source>
        <strain evidence="6 7">DSM 17813</strain>
    </source>
</reference>